<name>A0AAV7R051_PLEWA</name>
<protein>
    <recommendedName>
        <fullName evidence="2">Reverse transcriptase domain-containing protein</fullName>
    </recommendedName>
</protein>
<feature type="region of interest" description="Disordered" evidence="1">
    <location>
        <begin position="84"/>
        <end position="114"/>
    </location>
</feature>
<proteinExistence type="predicted"/>
<evidence type="ECO:0000256" key="1">
    <source>
        <dbReference type="SAM" id="MobiDB-lite"/>
    </source>
</evidence>
<gene>
    <name evidence="3" type="ORF">NDU88_010916</name>
</gene>
<dbReference type="AlphaFoldDB" id="A0AAV7R051"/>
<feature type="compositionally biased region" description="Basic and acidic residues" evidence="1">
    <location>
        <begin position="94"/>
        <end position="114"/>
    </location>
</feature>
<comment type="caution">
    <text evidence="3">The sequence shown here is derived from an EMBL/GenBank/DDBJ whole genome shotgun (WGS) entry which is preliminary data.</text>
</comment>
<dbReference type="Proteomes" id="UP001066276">
    <property type="component" value="Chromosome 6"/>
</dbReference>
<sequence>MSPILFTLYVSKLEHVLAEEGIDCRQVEDQPLPVLLYVDNTVLMAKTARRLQALINAFVGFIEKLDLSTNISKSHVMIVCPCTGGIPPSTSGDNEEKHRTDSGGKDKNLKDLRH</sequence>
<evidence type="ECO:0000313" key="3">
    <source>
        <dbReference type="EMBL" id="KAJ1144619.1"/>
    </source>
</evidence>
<accession>A0AAV7R051</accession>
<dbReference type="PROSITE" id="PS50878">
    <property type="entry name" value="RT_POL"/>
    <property type="match status" value="1"/>
</dbReference>
<organism evidence="3 4">
    <name type="scientific">Pleurodeles waltl</name>
    <name type="common">Iberian ribbed newt</name>
    <dbReference type="NCBI Taxonomy" id="8319"/>
    <lineage>
        <taxon>Eukaryota</taxon>
        <taxon>Metazoa</taxon>
        <taxon>Chordata</taxon>
        <taxon>Craniata</taxon>
        <taxon>Vertebrata</taxon>
        <taxon>Euteleostomi</taxon>
        <taxon>Amphibia</taxon>
        <taxon>Batrachia</taxon>
        <taxon>Caudata</taxon>
        <taxon>Salamandroidea</taxon>
        <taxon>Salamandridae</taxon>
        <taxon>Pleurodelinae</taxon>
        <taxon>Pleurodeles</taxon>
    </lineage>
</organism>
<evidence type="ECO:0000313" key="4">
    <source>
        <dbReference type="Proteomes" id="UP001066276"/>
    </source>
</evidence>
<dbReference type="InterPro" id="IPR000477">
    <property type="entry name" value="RT_dom"/>
</dbReference>
<evidence type="ECO:0000259" key="2">
    <source>
        <dbReference type="PROSITE" id="PS50878"/>
    </source>
</evidence>
<feature type="domain" description="Reverse transcriptase" evidence="2">
    <location>
        <begin position="1"/>
        <end position="114"/>
    </location>
</feature>
<reference evidence="3" key="1">
    <citation type="journal article" date="2022" name="bioRxiv">
        <title>Sequencing and chromosome-scale assembly of the giantPleurodeles waltlgenome.</title>
        <authorList>
            <person name="Brown T."/>
            <person name="Elewa A."/>
            <person name="Iarovenko S."/>
            <person name="Subramanian E."/>
            <person name="Araus A.J."/>
            <person name="Petzold A."/>
            <person name="Susuki M."/>
            <person name="Suzuki K.-i.T."/>
            <person name="Hayashi T."/>
            <person name="Toyoda A."/>
            <person name="Oliveira C."/>
            <person name="Osipova E."/>
            <person name="Leigh N.D."/>
            <person name="Simon A."/>
            <person name="Yun M.H."/>
        </authorList>
    </citation>
    <scope>NUCLEOTIDE SEQUENCE</scope>
    <source>
        <strain evidence="3">20211129_DDA</strain>
        <tissue evidence="3">Liver</tissue>
    </source>
</reference>
<keyword evidence="4" id="KW-1185">Reference proteome</keyword>
<dbReference type="EMBL" id="JANPWB010000010">
    <property type="protein sequence ID" value="KAJ1144619.1"/>
    <property type="molecule type" value="Genomic_DNA"/>
</dbReference>